<dbReference type="Proteomes" id="UP000028545">
    <property type="component" value="Unassembled WGS sequence"/>
</dbReference>
<name>A0A084G0C7_PSEDA</name>
<sequence>MVIRKVDVVIVGAGPTGLTMALELALHQVSFSIVEKSPSPSDKSRALVLHPRSLELLRRHGIADDLMRRGTLGTGARVFVNKKKAAVFNFTDLGFDHTAFPQPLWISQAETEALLLSRLQSYGVEVERGVTAEGFEQDESGVTVTLSKDGVTGHIRCAYVIGCDGAHSVVRRSAGLSFEGAAYPQDFILCDAHLKWDQFEDEGRHISMFTGGKEVLILFPLPDGVVRLVGNLPSGTLSGSRSGLAPTLEDFQSLFNRMAPGKWELSDPVWLANFRLHHRGVDNYRKGRCFVAGDAAHIHSPAGGQGMNTGIQDAINLGWKLAHTLRVHKAGGTVMETWLDSYNEERHRVGQHLLEGTDRLFSYASSTNTLWIWWRNFLLTWIMPWALSRRKLRARLFRFISELGIRYRQSSIVGTSPHFMGQLKGGDRAPDGKIRMPDGVTKFLLETCAGNKFHFLLFSGRGAQALGTEGMESCATRLKESLEGKALDVPEAHEVYESTPPHPSAMMDVDGKLHKVYGFEEPGFVLVRPDAYIAYIGSHSDIDDFLIWINHAVESPQGPSSAYSLPAPQVDIFSATSAKVNSFSPQL</sequence>
<dbReference type="GO" id="GO:0016709">
    <property type="term" value="F:oxidoreductase activity, acting on paired donors, with incorporation or reduction of molecular oxygen, NAD(P)H as one donor, and incorporation of one atom of oxygen"/>
    <property type="evidence" value="ECO:0007669"/>
    <property type="project" value="UniProtKB-ARBA"/>
</dbReference>
<dbReference type="AlphaFoldDB" id="A0A084G0C7"/>
<dbReference type="SUPFAM" id="SSF51905">
    <property type="entry name" value="FAD/NAD(P)-binding domain"/>
    <property type="match status" value="1"/>
</dbReference>
<dbReference type="PANTHER" id="PTHR43004:SF19">
    <property type="entry name" value="BINDING MONOOXYGENASE, PUTATIVE (JCVI)-RELATED"/>
    <property type="match status" value="1"/>
</dbReference>
<proteinExistence type="inferred from homology"/>
<dbReference type="InterPro" id="IPR036249">
    <property type="entry name" value="Thioredoxin-like_sf"/>
</dbReference>
<evidence type="ECO:0000313" key="8">
    <source>
        <dbReference type="Proteomes" id="UP000028545"/>
    </source>
</evidence>
<dbReference type="OMA" id="EQTHEPP"/>
<dbReference type="PRINTS" id="PR00420">
    <property type="entry name" value="RNGMNOXGNASE"/>
</dbReference>
<protein>
    <recommendedName>
        <fullName evidence="6">FAD-binding domain-containing protein</fullName>
    </recommendedName>
</protein>
<dbReference type="Gene3D" id="3.40.30.120">
    <property type="match status" value="1"/>
</dbReference>
<organism evidence="7 8">
    <name type="scientific">Pseudallescheria apiosperma</name>
    <name type="common">Scedosporium apiospermum</name>
    <dbReference type="NCBI Taxonomy" id="563466"/>
    <lineage>
        <taxon>Eukaryota</taxon>
        <taxon>Fungi</taxon>
        <taxon>Dikarya</taxon>
        <taxon>Ascomycota</taxon>
        <taxon>Pezizomycotina</taxon>
        <taxon>Sordariomycetes</taxon>
        <taxon>Hypocreomycetidae</taxon>
        <taxon>Microascales</taxon>
        <taxon>Microascaceae</taxon>
        <taxon>Scedosporium</taxon>
    </lineage>
</organism>
<reference evidence="7 8" key="1">
    <citation type="journal article" date="2014" name="Genome Announc.">
        <title>Draft genome sequence of the pathogenic fungus Scedosporium apiospermum.</title>
        <authorList>
            <person name="Vandeputte P."/>
            <person name="Ghamrawi S."/>
            <person name="Rechenmann M."/>
            <person name="Iltis A."/>
            <person name="Giraud S."/>
            <person name="Fleury M."/>
            <person name="Thornton C."/>
            <person name="Delhaes L."/>
            <person name="Meyer W."/>
            <person name="Papon N."/>
            <person name="Bouchara J.P."/>
        </authorList>
    </citation>
    <scope>NUCLEOTIDE SEQUENCE [LARGE SCALE GENOMIC DNA]</scope>
    <source>
        <strain evidence="7 8">IHEM 14462</strain>
    </source>
</reference>
<evidence type="ECO:0000256" key="4">
    <source>
        <dbReference type="ARBA" id="ARBA00022827"/>
    </source>
</evidence>
<evidence type="ECO:0000313" key="7">
    <source>
        <dbReference type="EMBL" id="KEZ40789.1"/>
    </source>
</evidence>
<dbReference type="InterPro" id="IPR050641">
    <property type="entry name" value="RIFMO-like"/>
</dbReference>
<dbReference type="Gene3D" id="3.30.70.2450">
    <property type="match status" value="1"/>
</dbReference>
<accession>A0A084G0C7</accession>
<keyword evidence="8" id="KW-1185">Reference proteome</keyword>
<dbReference type="KEGG" id="sapo:SAPIO_CDS8074"/>
<evidence type="ECO:0000256" key="2">
    <source>
        <dbReference type="ARBA" id="ARBA00007801"/>
    </source>
</evidence>
<dbReference type="InterPro" id="IPR036188">
    <property type="entry name" value="FAD/NAD-bd_sf"/>
</dbReference>
<dbReference type="Gene3D" id="3.50.50.60">
    <property type="entry name" value="FAD/NAD(P)-binding domain"/>
    <property type="match status" value="1"/>
</dbReference>
<evidence type="ECO:0000256" key="1">
    <source>
        <dbReference type="ARBA" id="ARBA00001974"/>
    </source>
</evidence>
<dbReference type="HOGENOM" id="CLU_009665_20_3_1"/>
<evidence type="ECO:0000259" key="6">
    <source>
        <dbReference type="Pfam" id="PF01494"/>
    </source>
</evidence>
<evidence type="ECO:0000256" key="5">
    <source>
        <dbReference type="ARBA" id="ARBA00023002"/>
    </source>
</evidence>
<dbReference type="GO" id="GO:0071949">
    <property type="term" value="F:FAD binding"/>
    <property type="evidence" value="ECO:0007669"/>
    <property type="project" value="InterPro"/>
</dbReference>
<dbReference type="GeneID" id="27727146"/>
<dbReference type="OrthoDB" id="10016252at2759"/>
<keyword evidence="3" id="KW-0285">Flavoprotein</keyword>
<keyword evidence="4" id="KW-0274">FAD</keyword>
<dbReference type="InterPro" id="IPR002938">
    <property type="entry name" value="FAD-bd"/>
</dbReference>
<comment type="cofactor">
    <cofactor evidence="1">
        <name>FAD</name>
        <dbReference type="ChEBI" id="CHEBI:57692"/>
    </cofactor>
</comment>
<gene>
    <name evidence="7" type="ORF">SAPIO_CDS8074</name>
</gene>
<dbReference type="RefSeq" id="XP_016640588.1">
    <property type="nucleotide sequence ID" value="XM_016789789.1"/>
</dbReference>
<keyword evidence="5 7" id="KW-0560">Oxidoreductase</keyword>
<dbReference type="Pfam" id="PF01494">
    <property type="entry name" value="FAD_binding_3"/>
    <property type="match status" value="1"/>
</dbReference>
<dbReference type="PANTHER" id="PTHR43004">
    <property type="entry name" value="TRK SYSTEM POTASSIUM UPTAKE PROTEIN"/>
    <property type="match status" value="1"/>
</dbReference>
<evidence type="ECO:0000256" key="3">
    <source>
        <dbReference type="ARBA" id="ARBA00022630"/>
    </source>
</evidence>
<dbReference type="SUPFAM" id="SSF52833">
    <property type="entry name" value="Thioredoxin-like"/>
    <property type="match status" value="1"/>
</dbReference>
<comment type="caution">
    <text evidence="7">The sequence shown here is derived from an EMBL/GenBank/DDBJ whole genome shotgun (WGS) entry which is preliminary data.</text>
</comment>
<comment type="similarity">
    <text evidence="2">Belongs to the PheA/TfdB FAD monooxygenase family.</text>
</comment>
<dbReference type="EMBL" id="JOWA01000118">
    <property type="protein sequence ID" value="KEZ40789.1"/>
    <property type="molecule type" value="Genomic_DNA"/>
</dbReference>
<feature type="domain" description="FAD-binding" evidence="6">
    <location>
        <begin position="5"/>
        <end position="355"/>
    </location>
</feature>
<dbReference type="VEuPathDB" id="FungiDB:SAPIO_CDS8074"/>